<evidence type="ECO:0000256" key="7">
    <source>
        <dbReference type="ARBA" id="ARBA00037400"/>
    </source>
</evidence>
<dbReference type="GO" id="GO:0008270">
    <property type="term" value="F:zinc ion binding"/>
    <property type="evidence" value="ECO:0007669"/>
    <property type="project" value="UniProtKB-KW"/>
</dbReference>
<feature type="compositionally biased region" description="Low complexity" evidence="9">
    <location>
        <begin position="296"/>
        <end position="307"/>
    </location>
</feature>
<dbReference type="Gene3D" id="3.30.40.10">
    <property type="entry name" value="Zinc/RING finger domain, C3HC4 (zinc finger)"/>
    <property type="match status" value="1"/>
</dbReference>
<sequence length="517" mass="55374">MIGLTAANLVLKDSNFQKERNHFNLEVCRSIERVVFPFQRVSRRESLLILPATDSQLRVGRVLTLLRTSSVDDASWTNTTMRSDHGIFRHYSKTFMPRGRNHMFFQGPGGEAQHMQRGPCFHDDRNDKLLGNSCGMPLGSMGAEFKPPVGAMPPEPPPPAKKKRRSSNANSGPPAQPPPPIIQDLLPPPLTGYGDTIVASNPFDDSPPQVSMSHSHHMHMNHHHHHHHHHHMGGMSPMGGNMPSGPPMGSPMNSCPPMGSPMGGGPMGSPMNNMGGPQMMNSGPPMGSPMGGGPMGSPIHQMGGPPSMNAMNNGPMNAMGGGSPMNNGPMGNMCSGGGGPPMGSPHLNMGPMNNMGSMSPMNHHSPHSSHPGMGPIGPPGPPNMHHMSMHGPPHGFPGPGMGPKPMPVSAGKATHATKCSDVELSLFCQIYPPDQPMVFNPQNPNAPPIYPCGTCHKEVHDNDQAILCESGCNFWFHRVCTGLTEAAYQLLTAEVYAEWVCDKCLSSKNIPLVKFKP</sequence>
<dbReference type="CDD" id="cd15637">
    <property type="entry name" value="PHD_dPYGO"/>
    <property type="match status" value="1"/>
</dbReference>
<evidence type="ECO:0000256" key="4">
    <source>
        <dbReference type="ARBA" id="ARBA00022771"/>
    </source>
</evidence>
<feature type="compositionally biased region" description="Pro residues" evidence="9">
    <location>
        <begin position="174"/>
        <end position="190"/>
    </location>
</feature>
<proteinExistence type="predicted"/>
<dbReference type="InterPro" id="IPR019787">
    <property type="entry name" value="Znf_PHD-finger"/>
</dbReference>
<dbReference type="InterPro" id="IPR011011">
    <property type="entry name" value="Znf_FYVE_PHD"/>
</dbReference>
<evidence type="ECO:0000256" key="5">
    <source>
        <dbReference type="ARBA" id="ARBA00022833"/>
    </source>
</evidence>
<feature type="compositionally biased region" description="Pro residues" evidence="9">
    <location>
        <begin position="150"/>
        <end position="159"/>
    </location>
</feature>
<dbReference type="GO" id="GO:0005634">
    <property type="term" value="C:nucleus"/>
    <property type="evidence" value="ECO:0007669"/>
    <property type="project" value="UniProtKB-SubCell"/>
</dbReference>
<dbReference type="PANTHER" id="PTHR23194:SF16">
    <property type="entry name" value="PROTEIN PYGOPUS"/>
    <property type="match status" value="1"/>
</dbReference>
<dbReference type="FunFam" id="3.30.40.10:FF:000107">
    <property type="entry name" value="pygopus homolog 1"/>
    <property type="match status" value="1"/>
</dbReference>
<name>A0A7R9IEW8_9NEOP</name>
<feature type="region of interest" description="Disordered" evidence="9">
    <location>
        <begin position="361"/>
        <end position="382"/>
    </location>
</feature>
<feature type="compositionally biased region" description="Basic residues" evidence="9">
    <location>
        <begin position="214"/>
        <end position="232"/>
    </location>
</feature>
<dbReference type="PANTHER" id="PTHR23194">
    <property type="entry name" value="PYGOPUS"/>
    <property type="match status" value="1"/>
</dbReference>
<evidence type="ECO:0000256" key="2">
    <source>
        <dbReference type="ARBA" id="ARBA00022687"/>
    </source>
</evidence>
<keyword evidence="3" id="KW-0479">Metal-binding</keyword>
<accession>A0A7R9IEW8</accession>
<reference evidence="11" key="1">
    <citation type="submission" date="2020-11" db="EMBL/GenBank/DDBJ databases">
        <authorList>
            <person name="Tran Van P."/>
        </authorList>
    </citation>
    <scope>NUCLEOTIDE SEQUENCE</scope>
</reference>
<keyword evidence="5" id="KW-0862">Zinc</keyword>
<dbReference type="EMBL" id="OE001576">
    <property type="protein sequence ID" value="CAD7457130.1"/>
    <property type="molecule type" value="Genomic_DNA"/>
</dbReference>
<feature type="region of interest" description="Disordered" evidence="9">
    <location>
        <begin position="141"/>
        <end position="307"/>
    </location>
</feature>
<dbReference type="AlphaFoldDB" id="A0A7R9IEW8"/>
<evidence type="ECO:0000313" key="11">
    <source>
        <dbReference type="EMBL" id="CAD7457130.1"/>
    </source>
</evidence>
<dbReference type="InterPro" id="IPR019786">
    <property type="entry name" value="Zinc_finger_PHD-type_CS"/>
</dbReference>
<dbReference type="InterPro" id="IPR013083">
    <property type="entry name" value="Znf_RING/FYVE/PHD"/>
</dbReference>
<feature type="compositionally biased region" description="Low complexity" evidence="9">
    <location>
        <begin position="268"/>
        <end position="285"/>
    </location>
</feature>
<gene>
    <name evidence="11" type="ORF">TTEB3V08_LOCUS5138</name>
</gene>
<comment type="function">
    <text evidence="7">Involved in signal transduction through the Wnt pathway.</text>
</comment>
<evidence type="ECO:0000256" key="1">
    <source>
        <dbReference type="ARBA" id="ARBA00004123"/>
    </source>
</evidence>
<evidence type="ECO:0000256" key="8">
    <source>
        <dbReference type="PROSITE-ProRule" id="PRU00146"/>
    </source>
</evidence>
<evidence type="ECO:0000259" key="10">
    <source>
        <dbReference type="PROSITE" id="PS50016"/>
    </source>
</evidence>
<dbReference type="GO" id="GO:0016055">
    <property type="term" value="P:Wnt signaling pathway"/>
    <property type="evidence" value="ECO:0007669"/>
    <property type="project" value="UniProtKB-KW"/>
</dbReference>
<keyword evidence="2" id="KW-0879">Wnt signaling pathway</keyword>
<keyword evidence="4 8" id="KW-0863">Zinc-finger</keyword>
<organism evidence="11">
    <name type="scientific">Timema tahoe</name>
    <dbReference type="NCBI Taxonomy" id="61484"/>
    <lineage>
        <taxon>Eukaryota</taxon>
        <taxon>Metazoa</taxon>
        <taxon>Ecdysozoa</taxon>
        <taxon>Arthropoda</taxon>
        <taxon>Hexapoda</taxon>
        <taxon>Insecta</taxon>
        <taxon>Pterygota</taxon>
        <taxon>Neoptera</taxon>
        <taxon>Polyneoptera</taxon>
        <taxon>Phasmatodea</taxon>
        <taxon>Timematodea</taxon>
        <taxon>Timematoidea</taxon>
        <taxon>Timematidae</taxon>
        <taxon>Timema</taxon>
    </lineage>
</organism>
<dbReference type="SUPFAM" id="SSF57903">
    <property type="entry name" value="FYVE/PHD zinc finger"/>
    <property type="match status" value="1"/>
</dbReference>
<protein>
    <recommendedName>
        <fullName evidence="10">PHD-type domain-containing protein</fullName>
    </recommendedName>
</protein>
<feature type="domain" description="PHD-type" evidence="10">
    <location>
        <begin position="449"/>
        <end position="507"/>
    </location>
</feature>
<feature type="compositionally biased region" description="Low complexity" evidence="9">
    <location>
        <begin position="361"/>
        <end position="373"/>
    </location>
</feature>
<dbReference type="InterPro" id="IPR001965">
    <property type="entry name" value="Znf_PHD"/>
</dbReference>
<feature type="compositionally biased region" description="Low complexity" evidence="9">
    <location>
        <begin position="233"/>
        <end position="243"/>
    </location>
</feature>
<evidence type="ECO:0000256" key="9">
    <source>
        <dbReference type="SAM" id="MobiDB-lite"/>
    </source>
</evidence>
<keyword evidence="6" id="KW-0539">Nucleus</keyword>
<dbReference type="PROSITE" id="PS50016">
    <property type="entry name" value="ZF_PHD_2"/>
    <property type="match status" value="1"/>
</dbReference>
<evidence type="ECO:0000256" key="6">
    <source>
        <dbReference type="ARBA" id="ARBA00023242"/>
    </source>
</evidence>
<dbReference type="InterPro" id="IPR052475">
    <property type="entry name" value="Wnt_Signal_Transd_Protein"/>
</dbReference>
<dbReference type="SMART" id="SM00249">
    <property type="entry name" value="PHD"/>
    <property type="match status" value="1"/>
</dbReference>
<comment type="subcellular location">
    <subcellularLocation>
        <location evidence="1">Nucleus</location>
    </subcellularLocation>
</comment>
<dbReference type="PROSITE" id="PS01359">
    <property type="entry name" value="ZF_PHD_1"/>
    <property type="match status" value="1"/>
</dbReference>
<dbReference type="Pfam" id="PF00628">
    <property type="entry name" value="PHD"/>
    <property type="match status" value="1"/>
</dbReference>
<evidence type="ECO:0000256" key="3">
    <source>
        <dbReference type="ARBA" id="ARBA00022723"/>
    </source>
</evidence>